<reference evidence="4 5" key="1">
    <citation type="journal article" date="2019" name="Int. J. Syst. Evol. Microbiol.">
        <title>The Global Catalogue of Microorganisms (GCM) 10K type strain sequencing project: providing services to taxonomists for standard genome sequencing and annotation.</title>
        <authorList>
            <consortium name="The Broad Institute Genomics Platform"/>
            <consortium name="The Broad Institute Genome Sequencing Center for Infectious Disease"/>
            <person name="Wu L."/>
            <person name="Ma J."/>
        </authorList>
    </citation>
    <scope>NUCLEOTIDE SEQUENCE [LARGE SCALE GENOMIC DNA]</scope>
    <source>
        <strain evidence="4 5">JCM 9383</strain>
    </source>
</reference>
<accession>A0ABN3VF21</accession>
<dbReference type="PANTHER" id="PTHR42796">
    <property type="entry name" value="FUMARYLACETOACETATE HYDROLASE DOMAIN-CONTAINING PROTEIN 2A-RELATED"/>
    <property type="match status" value="1"/>
</dbReference>
<dbReference type="InterPro" id="IPR011234">
    <property type="entry name" value="Fumarylacetoacetase-like_C"/>
</dbReference>
<dbReference type="EMBL" id="BAAAUX010000014">
    <property type="protein sequence ID" value="GAA2794927.1"/>
    <property type="molecule type" value="Genomic_DNA"/>
</dbReference>
<dbReference type="Gene3D" id="3.90.850.10">
    <property type="entry name" value="Fumarylacetoacetase-like, C-terminal domain"/>
    <property type="match status" value="1"/>
</dbReference>
<organism evidence="4 5">
    <name type="scientific">Saccharopolyspora taberi</name>
    <dbReference type="NCBI Taxonomy" id="60895"/>
    <lineage>
        <taxon>Bacteria</taxon>
        <taxon>Bacillati</taxon>
        <taxon>Actinomycetota</taxon>
        <taxon>Actinomycetes</taxon>
        <taxon>Pseudonocardiales</taxon>
        <taxon>Pseudonocardiaceae</taxon>
        <taxon>Saccharopolyspora</taxon>
    </lineage>
</organism>
<keyword evidence="2" id="KW-0479">Metal-binding</keyword>
<dbReference type="RefSeq" id="WP_344680506.1">
    <property type="nucleotide sequence ID" value="NZ_BAAAUX010000014.1"/>
</dbReference>
<dbReference type="PANTHER" id="PTHR42796:SF7">
    <property type="entry name" value="2-DEHYDRO-3-DEOXY-D-ARABINONATE DEHYDRATASE"/>
    <property type="match status" value="1"/>
</dbReference>
<comment type="similarity">
    <text evidence="1">Belongs to the FAH family.</text>
</comment>
<comment type="caution">
    <text evidence="4">The sequence shown here is derived from an EMBL/GenBank/DDBJ whole genome shotgun (WGS) entry which is preliminary data.</text>
</comment>
<evidence type="ECO:0000259" key="3">
    <source>
        <dbReference type="Pfam" id="PF01557"/>
    </source>
</evidence>
<evidence type="ECO:0000256" key="1">
    <source>
        <dbReference type="ARBA" id="ARBA00010211"/>
    </source>
</evidence>
<dbReference type="GO" id="GO:0016787">
    <property type="term" value="F:hydrolase activity"/>
    <property type="evidence" value="ECO:0007669"/>
    <property type="project" value="UniProtKB-KW"/>
</dbReference>
<proteinExistence type="inferred from homology"/>
<dbReference type="Pfam" id="PF01557">
    <property type="entry name" value="FAA_hydrolase"/>
    <property type="match status" value="1"/>
</dbReference>
<keyword evidence="5" id="KW-1185">Reference proteome</keyword>
<dbReference type="Proteomes" id="UP001500979">
    <property type="component" value="Unassembled WGS sequence"/>
</dbReference>
<dbReference type="InterPro" id="IPR036663">
    <property type="entry name" value="Fumarylacetoacetase_C_sf"/>
</dbReference>
<keyword evidence="4" id="KW-0378">Hydrolase</keyword>
<evidence type="ECO:0000313" key="5">
    <source>
        <dbReference type="Proteomes" id="UP001500979"/>
    </source>
</evidence>
<evidence type="ECO:0000313" key="4">
    <source>
        <dbReference type="EMBL" id="GAA2794927.1"/>
    </source>
</evidence>
<protein>
    <submittedName>
        <fullName evidence="4">Fumarylacetoacetate hydrolase family protein</fullName>
    </submittedName>
</protein>
<evidence type="ECO:0000256" key="2">
    <source>
        <dbReference type="ARBA" id="ARBA00022723"/>
    </source>
</evidence>
<dbReference type="SUPFAM" id="SSF56529">
    <property type="entry name" value="FAH"/>
    <property type="match status" value="1"/>
</dbReference>
<feature type="domain" description="Fumarylacetoacetase-like C-terminal" evidence="3">
    <location>
        <begin position="220"/>
        <end position="362"/>
    </location>
</feature>
<sequence length="389" mass="41349">MPLVNSPLDVLPADWRTALLVGRLQDPDEQGPCVVVVSGEELLDITDTASTVAELLEAPDPAGVARTATARRTWSLPGVLAETLGARQGAHLLAPADLQVVRAAGVTFAGSLLERVIEERAGGDPAKSGAVRAEVETAVGRTLAAIEPGSPEARAVRDRMLRDGLWSQYLEVGLGPDPEIFTKAPVLAAVGVGAEVGIAEGSSWNNPEPEVVLAVRSDGRIAGATLGNDVNLRDVEGRSALLLPKAKDNNASAAIGPFLRLFDNGFGLDEVRQLDVRLEVRGEDGFVLDDVSTMREISRDPLDLVTAAIGRHHQYPDGLLLYTGTLFAPTQDRDEPGGGFTHHVGDVVRISTPRLGTLVNRVNRSEKCPEWTFGVRALMTNLARRGLLG</sequence>
<name>A0ABN3VF21_9PSEU</name>
<gene>
    <name evidence="4" type="ORF">GCM10010470_32360</name>
</gene>
<dbReference type="InterPro" id="IPR051121">
    <property type="entry name" value="FAH"/>
</dbReference>